<dbReference type="PANTHER" id="PTHR46124:SF2">
    <property type="entry name" value="D-AMINOACYL-TRNA DEACYLASE"/>
    <property type="match status" value="1"/>
</dbReference>
<sequence>MLTDTHCHLYYEELNKDLGAVLNRAYEQEVTRFICVGTNIQDSKKSLSITENHDNIFASAGVHPHDAKDVSESFINDIYELMENENMIAIGEIGLDYFRNISEPETQKNVFRSQMKIAQDLDKPVIIHNRDSDKDLIKIIREFPEVRGVAHCFSSNIEMAKAFLDTGYYISFSGNLTFKNSHLPEVAKEIPLDKVLVETDSPYLSPEPHRGKSNEPGRTRFVAEKLAGIFNLSFESMAKKTNNNSSEIFQLP</sequence>
<proteinExistence type="predicted"/>
<dbReference type="FunFam" id="3.20.20.140:FF:000005">
    <property type="entry name" value="TatD family hydrolase"/>
    <property type="match status" value="1"/>
</dbReference>
<dbReference type="InterPro" id="IPR032466">
    <property type="entry name" value="Metal_Hydrolase"/>
</dbReference>
<dbReference type="PANTHER" id="PTHR46124">
    <property type="entry name" value="D-AMINOACYL-TRNA DEACYLASE"/>
    <property type="match status" value="1"/>
</dbReference>
<evidence type="ECO:0000256" key="1">
    <source>
        <dbReference type="ARBA" id="ARBA00022723"/>
    </source>
</evidence>
<name>A0A381VF48_9ZZZZ</name>
<reference evidence="3" key="1">
    <citation type="submission" date="2018-05" db="EMBL/GenBank/DDBJ databases">
        <authorList>
            <person name="Lanie J.A."/>
            <person name="Ng W.-L."/>
            <person name="Kazmierczak K.M."/>
            <person name="Andrzejewski T.M."/>
            <person name="Davidsen T.M."/>
            <person name="Wayne K.J."/>
            <person name="Tettelin H."/>
            <person name="Glass J.I."/>
            <person name="Rusch D."/>
            <person name="Podicherti R."/>
            <person name="Tsui H.-C.T."/>
            <person name="Winkler M.E."/>
        </authorList>
    </citation>
    <scope>NUCLEOTIDE SEQUENCE</scope>
</reference>
<evidence type="ECO:0000313" key="3">
    <source>
        <dbReference type="EMBL" id="SVA38986.1"/>
    </source>
</evidence>
<evidence type="ECO:0008006" key="4">
    <source>
        <dbReference type="Google" id="ProtNLM"/>
    </source>
</evidence>
<dbReference type="GO" id="GO:0004536">
    <property type="term" value="F:DNA nuclease activity"/>
    <property type="evidence" value="ECO:0007669"/>
    <property type="project" value="InterPro"/>
</dbReference>
<dbReference type="GO" id="GO:0046872">
    <property type="term" value="F:metal ion binding"/>
    <property type="evidence" value="ECO:0007669"/>
    <property type="project" value="UniProtKB-KW"/>
</dbReference>
<dbReference type="NCBIfam" id="TIGR00010">
    <property type="entry name" value="YchF/TatD family DNA exonuclease"/>
    <property type="match status" value="1"/>
</dbReference>
<dbReference type="GO" id="GO:0005829">
    <property type="term" value="C:cytosol"/>
    <property type="evidence" value="ECO:0007669"/>
    <property type="project" value="TreeGrafter"/>
</dbReference>
<dbReference type="SUPFAM" id="SSF51556">
    <property type="entry name" value="Metallo-dependent hydrolases"/>
    <property type="match status" value="1"/>
</dbReference>
<accession>A0A381VF48</accession>
<keyword evidence="2" id="KW-0378">Hydrolase</keyword>
<dbReference type="AlphaFoldDB" id="A0A381VF48"/>
<dbReference type="Pfam" id="PF01026">
    <property type="entry name" value="TatD_DNase"/>
    <property type="match status" value="1"/>
</dbReference>
<dbReference type="InterPro" id="IPR015991">
    <property type="entry name" value="TatD/YcfH-like"/>
</dbReference>
<dbReference type="GO" id="GO:0016788">
    <property type="term" value="F:hydrolase activity, acting on ester bonds"/>
    <property type="evidence" value="ECO:0007669"/>
    <property type="project" value="InterPro"/>
</dbReference>
<dbReference type="InterPro" id="IPR001130">
    <property type="entry name" value="TatD-like"/>
</dbReference>
<dbReference type="CDD" id="cd01310">
    <property type="entry name" value="TatD_DNAse"/>
    <property type="match status" value="1"/>
</dbReference>
<evidence type="ECO:0000256" key="2">
    <source>
        <dbReference type="ARBA" id="ARBA00022801"/>
    </source>
</evidence>
<protein>
    <recommendedName>
        <fullName evidence="4">Hydrolase TatD</fullName>
    </recommendedName>
</protein>
<dbReference type="EMBL" id="UINC01008669">
    <property type="protein sequence ID" value="SVA38986.1"/>
    <property type="molecule type" value="Genomic_DNA"/>
</dbReference>
<dbReference type="Gene3D" id="3.20.20.140">
    <property type="entry name" value="Metal-dependent hydrolases"/>
    <property type="match status" value="1"/>
</dbReference>
<organism evidence="3">
    <name type="scientific">marine metagenome</name>
    <dbReference type="NCBI Taxonomy" id="408172"/>
    <lineage>
        <taxon>unclassified sequences</taxon>
        <taxon>metagenomes</taxon>
        <taxon>ecological metagenomes</taxon>
    </lineage>
</organism>
<keyword evidence="1" id="KW-0479">Metal-binding</keyword>
<gene>
    <name evidence="3" type="ORF">METZ01_LOCUS91840</name>
</gene>
<dbReference type="PIRSF" id="PIRSF005902">
    <property type="entry name" value="DNase_TatD"/>
    <property type="match status" value="1"/>
</dbReference>